<evidence type="ECO:0000313" key="10">
    <source>
        <dbReference type="Proteomes" id="UP000235965"/>
    </source>
</evidence>
<comment type="subcellular location">
    <subcellularLocation>
        <location evidence="1">Cell membrane</location>
        <topology evidence="1">Multi-pass membrane protein</topology>
    </subcellularLocation>
</comment>
<keyword evidence="5 8" id="KW-1133">Transmembrane helix</keyword>
<feature type="transmembrane region" description="Helical" evidence="8">
    <location>
        <begin position="87"/>
        <end position="109"/>
    </location>
</feature>
<dbReference type="Pfam" id="PF06151">
    <property type="entry name" value="Trehalose_recp"/>
    <property type="match status" value="1"/>
</dbReference>
<dbReference type="AlphaFoldDB" id="A0A2J7RHI6"/>
<evidence type="ECO:0000256" key="3">
    <source>
        <dbReference type="ARBA" id="ARBA00022475"/>
    </source>
</evidence>
<dbReference type="PANTHER" id="PTHR21421:SF29">
    <property type="entry name" value="GUSTATORY RECEPTOR 5A FOR TREHALOSE-RELATED"/>
    <property type="match status" value="1"/>
</dbReference>
<dbReference type="InterPro" id="IPR009318">
    <property type="entry name" value="Gustatory_rcpt"/>
</dbReference>
<feature type="transmembrane region" description="Helical" evidence="8">
    <location>
        <begin position="55"/>
        <end position="75"/>
    </location>
</feature>
<organism evidence="9 10">
    <name type="scientific">Cryptotermes secundus</name>
    <dbReference type="NCBI Taxonomy" id="105785"/>
    <lineage>
        <taxon>Eukaryota</taxon>
        <taxon>Metazoa</taxon>
        <taxon>Ecdysozoa</taxon>
        <taxon>Arthropoda</taxon>
        <taxon>Hexapoda</taxon>
        <taxon>Insecta</taxon>
        <taxon>Pterygota</taxon>
        <taxon>Neoptera</taxon>
        <taxon>Polyneoptera</taxon>
        <taxon>Dictyoptera</taxon>
        <taxon>Blattodea</taxon>
        <taxon>Blattoidea</taxon>
        <taxon>Termitoidae</taxon>
        <taxon>Kalotermitidae</taxon>
        <taxon>Cryptotermitinae</taxon>
        <taxon>Cryptotermes</taxon>
    </lineage>
</organism>
<evidence type="ECO:0000256" key="6">
    <source>
        <dbReference type="ARBA" id="ARBA00023136"/>
    </source>
</evidence>
<dbReference type="PANTHER" id="PTHR21421">
    <property type="entry name" value="GUSTATORY RECEPTOR"/>
    <property type="match status" value="1"/>
</dbReference>
<dbReference type="GO" id="GO:0050916">
    <property type="term" value="P:sensory perception of sweet taste"/>
    <property type="evidence" value="ECO:0007669"/>
    <property type="project" value="UniProtKB-ARBA"/>
</dbReference>
<keyword evidence="3" id="KW-1003">Cell membrane</keyword>
<keyword evidence="7" id="KW-0675">Receptor</keyword>
<name>A0A2J7RHI6_9NEOP</name>
<comment type="similarity">
    <text evidence="2">Belongs to the insect chemoreceptor superfamily. Gustatory receptor (GR) family. Gr5a subfamily.</text>
</comment>
<evidence type="ECO:0000313" key="9">
    <source>
        <dbReference type="EMBL" id="PNF40293.1"/>
    </source>
</evidence>
<dbReference type="EMBL" id="NEVH01003741">
    <property type="protein sequence ID" value="PNF40293.1"/>
    <property type="molecule type" value="Genomic_DNA"/>
</dbReference>
<dbReference type="GO" id="GO:0005886">
    <property type="term" value="C:plasma membrane"/>
    <property type="evidence" value="ECO:0007669"/>
    <property type="project" value="UniProtKB-SubCell"/>
</dbReference>
<dbReference type="STRING" id="105785.A0A2J7RHI6"/>
<keyword evidence="10" id="KW-1185">Reference proteome</keyword>
<proteinExistence type="inferred from homology"/>
<reference evidence="9 10" key="1">
    <citation type="submission" date="2017-12" db="EMBL/GenBank/DDBJ databases">
        <title>Hemimetabolous genomes reveal molecular basis of termite eusociality.</title>
        <authorList>
            <person name="Harrison M.C."/>
            <person name="Jongepier E."/>
            <person name="Robertson H.M."/>
            <person name="Arning N."/>
            <person name="Bitard-Feildel T."/>
            <person name="Chao H."/>
            <person name="Childers C.P."/>
            <person name="Dinh H."/>
            <person name="Doddapaneni H."/>
            <person name="Dugan S."/>
            <person name="Gowin J."/>
            <person name="Greiner C."/>
            <person name="Han Y."/>
            <person name="Hu H."/>
            <person name="Hughes D.S.T."/>
            <person name="Huylmans A.-K."/>
            <person name="Kemena C."/>
            <person name="Kremer L.P.M."/>
            <person name="Lee S.L."/>
            <person name="Lopez-Ezquerra A."/>
            <person name="Mallet L."/>
            <person name="Monroy-Kuhn J.M."/>
            <person name="Moser A."/>
            <person name="Murali S.C."/>
            <person name="Muzny D.M."/>
            <person name="Otani S."/>
            <person name="Piulachs M.-D."/>
            <person name="Poelchau M."/>
            <person name="Qu J."/>
            <person name="Schaub F."/>
            <person name="Wada-Katsumata A."/>
            <person name="Worley K.C."/>
            <person name="Xie Q."/>
            <person name="Ylla G."/>
            <person name="Poulsen M."/>
            <person name="Gibbs R.A."/>
            <person name="Schal C."/>
            <person name="Richards S."/>
            <person name="Belles X."/>
            <person name="Korb J."/>
            <person name="Bornberg-Bauer E."/>
        </authorList>
    </citation>
    <scope>NUCLEOTIDE SEQUENCE [LARGE SCALE GENOMIC DNA]</scope>
    <source>
        <tissue evidence="9">Whole body</tissue>
    </source>
</reference>
<feature type="transmembrane region" description="Helical" evidence="8">
    <location>
        <begin position="167"/>
        <end position="195"/>
    </location>
</feature>
<keyword evidence="6 8" id="KW-0472">Membrane</keyword>
<dbReference type="GO" id="GO:0008527">
    <property type="term" value="F:taste receptor activity"/>
    <property type="evidence" value="ECO:0007669"/>
    <property type="project" value="InterPro"/>
</dbReference>
<dbReference type="Proteomes" id="UP000235965">
    <property type="component" value="Unassembled WGS sequence"/>
</dbReference>
<protein>
    <recommendedName>
        <fullName evidence="11">Gustatory receptor</fullName>
    </recommendedName>
</protein>
<evidence type="ECO:0000256" key="7">
    <source>
        <dbReference type="ARBA" id="ARBA00023170"/>
    </source>
</evidence>
<evidence type="ECO:0008006" key="11">
    <source>
        <dbReference type="Google" id="ProtNLM"/>
    </source>
</evidence>
<gene>
    <name evidence="9" type="ORF">B7P43_G05777</name>
</gene>
<keyword evidence="4 8" id="KW-0812">Transmembrane</keyword>
<evidence type="ECO:0000256" key="4">
    <source>
        <dbReference type="ARBA" id="ARBA00022692"/>
    </source>
</evidence>
<sequence>MAVRTNECGYLPTFMDPLSTITPVRTVDNVGRSELVEFKKSVSELDSFHGAFSKVIVVAQCFGLMPVCGITGPSASFTRFSWFNLRVMYAALSLFGTFFMTSLCLIRFFKYGRTFEETLEHAFSHIRVIRLAVLCAIEDKMDGICTFFFNSFPHVYDYFPCSLWNGITMFIINVLCAFGWTYMDLFIVLMSVALADRFRQLNRCLKSVQGKPVPPRFWNQMHEDYNTLSCLVKTVDSYISKLVFLSFANNLYTVCIQLLNSLQ</sequence>
<dbReference type="OrthoDB" id="5800391at2759"/>
<evidence type="ECO:0000256" key="5">
    <source>
        <dbReference type="ARBA" id="ARBA00022989"/>
    </source>
</evidence>
<evidence type="ECO:0000256" key="2">
    <source>
        <dbReference type="ARBA" id="ARBA00005327"/>
    </source>
</evidence>
<evidence type="ECO:0000256" key="1">
    <source>
        <dbReference type="ARBA" id="ARBA00004651"/>
    </source>
</evidence>
<accession>A0A2J7RHI6</accession>
<dbReference type="InParanoid" id="A0A2J7RHI6"/>
<evidence type="ECO:0000256" key="8">
    <source>
        <dbReference type="SAM" id="Phobius"/>
    </source>
</evidence>
<comment type="caution">
    <text evidence="9">The sequence shown here is derived from an EMBL/GenBank/DDBJ whole genome shotgun (WGS) entry which is preliminary data.</text>
</comment>